<evidence type="ECO:0000313" key="2">
    <source>
        <dbReference type="EMBL" id="MQY14474.1"/>
    </source>
</evidence>
<dbReference type="EMBL" id="WEGJ01000021">
    <property type="protein sequence ID" value="MQY14474.1"/>
    <property type="molecule type" value="Genomic_DNA"/>
</dbReference>
<gene>
    <name evidence="2" type="ORF">SRB5_46410</name>
</gene>
<comment type="caution">
    <text evidence="2">The sequence shown here is derived from an EMBL/GenBank/DDBJ whole genome shotgun (WGS) entry which is preliminary data.</text>
</comment>
<dbReference type="AlphaFoldDB" id="A0A7K0CNZ3"/>
<dbReference type="OrthoDB" id="3214245at2"/>
<evidence type="ECO:0000313" key="3">
    <source>
        <dbReference type="Proteomes" id="UP000466345"/>
    </source>
</evidence>
<feature type="region of interest" description="Disordered" evidence="1">
    <location>
        <begin position="1"/>
        <end position="21"/>
    </location>
</feature>
<reference evidence="2 3" key="1">
    <citation type="submission" date="2019-10" db="EMBL/GenBank/DDBJ databases">
        <title>Streptomyces smaragdinus sp. nov. and Streptomyces fabii sp. nov., isolated from the gut of fungus growing-termite Macrotermes natalensis.</title>
        <authorList>
            <person name="Schwitalla J."/>
            <person name="Benndorf R."/>
            <person name="Martin K."/>
            <person name="De Beer W."/>
            <person name="Kaster A.-K."/>
            <person name="Vollmers J."/>
            <person name="Poulsen M."/>
            <person name="Beemelmanns C."/>
        </authorList>
    </citation>
    <scope>NUCLEOTIDE SEQUENCE [LARGE SCALE GENOMIC DNA]</scope>
    <source>
        <strain evidence="2 3">RB5</strain>
    </source>
</reference>
<accession>A0A7K0CNZ3</accession>
<dbReference type="RefSeq" id="WP_153455182.1">
    <property type="nucleotide sequence ID" value="NZ_WEGJ01000021.1"/>
</dbReference>
<organism evidence="2 3">
    <name type="scientific">Streptomyces smaragdinus</name>
    <dbReference type="NCBI Taxonomy" id="2585196"/>
    <lineage>
        <taxon>Bacteria</taxon>
        <taxon>Bacillati</taxon>
        <taxon>Actinomycetota</taxon>
        <taxon>Actinomycetes</taxon>
        <taxon>Kitasatosporales</taxon>
        <taxon>Streptomycetaceae</taxon>
        <taxon>Streptomyces</taxon>
    </lineage>
</organism>
<sequence length="88" mass="9366">MALEFVGIDPETTGGGSPTVWVEGETADLVLQGEEADGLTKALVGETEWVAGHDTGIPAHETVIRIPARMVPILREACDVAELRAELR</sequence>
<dbReference type="Proteomes" id="UP000466345">
    <property type="component" value="Unassembled WGS sequence"/>
</dbReference>
<protein>
    <submittedName>
        <fullName evidence="2">Uncharacterized protein</fullName>
    </submittedName>
</protein>
<name>A0A7K0CNZ3_9ACTN</name>
<proteinExistence type="predicted"/>
<evidence type="ECO:0000256" key="1">
    <source>
        <dbReference type="SAM" id="MobiDB-lite"/>
    </source>
</evidence>
<keyword evidence="3" id="KW-1185">Reference proteome</keyword>